<reference evidence="2" key="1">
    <citation type="submission" date="2009-11" db="EMBL/GenBank/DDBJ databases">
        <authorList>
            <consortium name="The Broad Institute Genome Sequencing Platform"/>
            <person name="Ward D."/>
            <person name="Feldgarden M."/>
            <person name="Earl A."/>
            <person name="Young S.K."/>
            <person name="Zeng Q."/>
            <person name="Koehrsen M."/>
            <person name="Alvarado L."/>
            <person name="Berlin A."/>
            <person name="Bochicchio J."/>
            <person name="Borenstein D."/>
            <person name="Chapman S.B."/>
            <person name="Chen Z."/>
            <person name="Engels R."/>
            <person name="Freedman E."/>
            <person name="Gellesch M."/>
            <person name="Goldberg J."/>
            <person name="Griggs A."/>
            <person name="Gujja S."/>
            <person name="Heilman E."/>
            <person name="Heiman D."/>
            <person name="Hepburn T."/>
            <person name="Howarth C."/>
            <person name="Jen D."/>
            <person name="Larson L."/>
            <person name="Lewis B."/>
            <person name="Mehta T."/>
            <person name="Park D."/>
            <person name="Pearson M."/>
            <person name="Roberts A."/>
            <person name="Saif S."/>
            <person name="Shea T."/>
            <person name="Shenoy N."/>
            <person name="Sisk P."/>
            <person name="Stolte C."/>
            <person name="Sykes S."/>
            <person name="Thomson T."/>
            <person name="Walk T."/>
            <person name="White J."/>
            <person name="Yandava C."/>
            <person name="Izard J."/>
            <person name="Baranova O.V."/>
            <person name="Blanton J.M."/>
            <person name="Tanner A.C."/>
            <person name="Dewhirst F.E."/>
            <person name="Haas B."/>
            <person name="Nusbaum C."/>
            <person name="Birren B."/>
        </authorList>
    </citation>
    <scope>NUCLEOTIDE SEQUENCE [LARGE SCALE GENOMIC DNA]</scope>
    <source>
        <strain evidence="2">1-1 BBBD Race 1</strain>
    </source>
</reference>
<dbReference type="AlphaFoldDB" id="A0A180GFJ9"/>
<evidence type="ECO:0000256" key="1">
    <source>
        <dbReference type="SAM" id="MobiDB-lite"/>
    </source>
</evidence>
<accession>A0A180GFJ9</accession>
<gene>
    <name evidence="2" type="ORF">PTTG_11609</name>
</gene>
<evidence type="ECO:0000313" key="4">
    <source>
        <dbReference type="Proteomes" id="UP000005240"/>
    </source>
</evidence>
<dbReference type="EnsemblFungi" id="PTTG_11609-t43_1">
    <property type="protein sequence ID" value="PTTG_11609-t43_1-p1"/>
    <property type="gene ID" value="PTTG_11609"/>
</dbReference>
<feature type="non-terminal residue" evidence="2">
    <location>
        <position position="84"/>
    </location>
</feature>
<sequence>KSGSGLSRGPSPVRSPGIAARERYPHPTYPSSPPRTPRPSSPSRSPLLPRAPGLSVRRPSPLACLPARAARSLPPPSWPVSVGL</sequence>
<evidence type="ECO:0000313" key="2">
    <source>
        <dbReference type="EMBL" id="OAV91354.1"/>
    </source>
</evidence>
<reference evidence="2" key="2">
    <citation type="submission" date="2016-05" db="EMBL/GenBank/DDBJ databases">
        <title>Comparative analysis highlights variable genome content of wheat rusts and divergence of the mating loci.</title>
        <authorList>
            <person name="Cuomo C.A."/>
            <person name="Bakkeren G."/>
            <person name="Szabo L."/>
            <person name="Khalil H."/>
            <person name="Joly D."/>
            <person name="Goldberg J."/>
            <person name="Young S."/>
            <person name="Zeng Q."/>
            <person name="Fellers J."/>
        </authorList>
    </citation>
    <scope>NUCLEOTIDE SEQUENCE [LARGE SCALE GENOMIC DNA]</scope>
    <source>
        <strain evidence="2">1-1 BBBD Race 1</strain>
    </source>
</reference>
<evidence type="ECO:0000313" key="3">
    <source>
        <dbReference type="EnsemblFungi" id="PTTG_11609-t43_1-p1"/>
    </source>
</evidence>
<protein>
    <submittedName>
        <fullName evidence="2 3">Uncharacterized protein</fullName>
    </submittedName>
</protein>
<feature type="non-terminal residue" evidence="2">
    <location>
        <position position="1"/>
    </location>
</feature>
<dbReference type="EMBL" id="ADAS02000082">
    <property type="protein sequence ID" value="OAV91354.1"/>
    <property type="molecule type" value="Genomic_DNA"/>
</dbReference>
<dbReference type="VEuPathDB" id="FungiDB:PTTG_11609"/>
<feature type="compositionally biased region" description="Pro residues" evidence="1">
    <location>
        <begin position="27"/>
        <end position="40"/>
    </location>
</feature>
<reference evidence="3" key="4">
    <citation type="submission" date="2025-05" db="UniProtKB">
        <authorList>
            <consortium name="EnsemblFungi"/>
        </authorList>
    </citation>
    <scope>IDENTIFICATION</scope>
    <source>
        <strain evidence="3">isolate 1-1 / race 1 (BBBD)</strain>
    </source>
</reference>
<dbReference type="Proteomes" id="UP000005240">
    <property type="component" value="Unassembled WGS sequence"/>
</dbReference>
<proteinExistence type="predicted"/>
<feature type="region of interest" description="Disordered" evidence="1">
    <location>
        <begin position="1"/>
        <end position="59"/>
    </location>
</feature>
<feature type="compositionally biased region" description="Low complexity" evidence="1">
    <location>
        <begin position="41"/>
        <end position="50"/>
    </location>
</feature>
<name>A0A180GFJ9_PUCT1</name>
<keyword evidence="4" id="KW-1185">Reference proteome</keyword>
<organism evidence="2">
    <name type="scientific">Puccinia triticina (isolate 1-1 / race 1 (BBBD))</name>
    <name type="common">Brown leaf rust fungus</name>
    <dbReference type="NCBI Taxonomy" id="630390"/>
    <lineage>
        <taxon>Eukaryota</taxon>
        <taxon>Fungi</taxon>
        <taxon>Dikarya</taxon>
        <taxon>Basidiomycota</taxon>
        <taxon>Pucciniomycotina</taxon>
        <taxon>Pucciniomycetes</taxon>
        <taxon>Pucciniales</taxon>
        <taxon>Pucciniaceae</taxon>
        <taxon>Puccinia</taxon>
    </lineage>
</organism>
<reference evidence="3 4" key="3">
    <citation type="journal article" date="2017" name="G3 (Bethesda)">
        <title>Comparative analysis highlights variable genome content of wheat rusts and divergence of the mating loci.</title>
        <authorList>
            <person name="Cuomo C.A."/>
            <person name="Bakkeren G."/>
            <person name="Khalil H.B."/>
            <person name="Panwar V."/>
            <person name="Joly D."/>
            <person name="Linning R."/>
            <person name="Sakthikumar S."/>
            <person name="Song X."/>
            <person name="Adiconis X."/>
            <person name="Fan L."/>
            <person name="Goldberg J.M."/>
            <person name="Levin J.Z."/>
            <person name="Young S."/>
            <person name="Zeng Q."/>
            <person name="Anikster Y."/>
            <person name="Bruce M."/>
            <person name="Wang M."/>
            <person name="Yin C."/>
            <person name="McCallum B."/>
            <person name="Szabo L.J."/>
            <person name="Hulbert S."/>
            <person name="Chen X."/>
            <person name="Fellers J.P."/>
        </authorList>
    </citation>
    <scope>NUCLEOTIDE SEQUENCE</scope>
    <source>
        <strain evidence="4">Isolate 1-1 / race 1 (BBBD)</strain>
        <strain evidence="3">isolate 1-1 / race 1 (BBBD)</strain>
    </source>
</reference>